<proteinExistence type="predicted"/>
<protein>
    <submittedName>
        <fullName evidence="1">Uncharacterized protein</fullName>
    </submittedName>
</protein>
<evidence type="ECO:0000313" key="2">
    <source>
        <dbReference type="Proteomes" id="UP000288805"/>
    </source>
</evidence>
<dbReference type="Proteomes" id="UP000288805">
    <property type="component" value="Unassembled WGS sequence"/>
</dbReference>
<organism evidence="1 2">
    <name type="scientific">Vitis vinifera</name>
    <name type="common">Grape</name>
    <dbReference type="NCBI Taxonomy" id="29760"/>
    <lineage>
        <taxon>Eukaryota</taxon>
        <taxon>Viridiplantae</taxon>
        <taxon>Streptophyta</taxon>
        <taxon>Embryophyta</taxon>
        <taxon>Tracheophyta</taxon>
        <taxon>Spermatophyta</taxon>
        <taxon>Magnoliopsida</taxon>
        <taxon>eudicotyledons</taxon>
        <taxon>Gunneridae</taxon>
        <taxon>Pentapetalae</taxon>
        <taxon>rosids</taxon>
        <taxon>Vitales</taxon>
        <taxon>Vitaceae</taxon>
        <taxon>Viteae</taxon>
        <taxon>Vitis</taxon>
    </lineage>
</organism>
<evidence type="ECO:0000313" key="1">
    <source>
        <dbReference type="EMBL" id="RVW42593.1"/>
    </source>
</evidence>
<comment type="caution">
    <text evidence="1">The sequence shown here is derived from an EMBL/GenBank/DDBJ whole genome shotgun (WGS) entry which is preliminary data.</text>
</comment>
<reference evidence="1 2" key="1">
    <citation type="journal article" date="2018" name="PLoS Genet.">
        <title>Population sequencing reveals clonal diversity and ancestral inbreeding in the grapevine cultivar Chardonnay.</title>
        <authorList>
            <person name="Roach M.J."/>
            <person name="Johnson D.L."/>
            <person name="Bohlmann J."/>
            <person name="van Vuuren H.J."/>
            <person name="Jones S.J."/>
            <person name="Pretorius I.S."/>
            <person name="Schmidt S.A."/>
            <person name="Borneman A.R."/>
        </authorList>
    </citation>
    <scope>NUCLEOTIDE SEQUENCE [LARGE SCALE GENOMIC DNA]</scope>
    <source>
        <strain evidence="2">cv. Chardonnay</strain>
        <tissue evidence="1">Leaf</tissue>
    </source>
</reference>
<sequence length="192" mass="21700">MKRKNRNRFVDNDEFEVANIFLQIPHVIFESESRLPLTWGFGKKISAINPKKGRFVEDVGRFDSLERVSKIGNRECEAVVQHVESSQLRIEGKKTRTGSDVVYPISGPNLSPLLDLNLNIALNFDTTQLKRLQLLKLGRRSFRFNKRRNPKTVGGCGGQCPSWYNLGVFLEFSLSEGLATFDPAVDDTKALA</sequence>
<dbReference type="EMBL" id="QGNW01001402">
    <property type="protein sequence ID" value="RVW42593.1"/>
    <property type="molecule type" value="Genomic_DNA"/>
</dbReference>
<gene>
    <name evidence="1" type="ORF">CK203_085405</name>
</gene>
<name>A0A438E4K3_VITVI</name>
<accession>A0A438E4K3</accession>
<dbReference type="AlphaFoldDB" id="A0A438E4K3"/>